<dbReference type="EMBL" id="NTFS01000035">
    <property type="protein sequence ID" value="PAX59794.1"/>
    <property type="molecule type" value="Genomic_DNA"/>
</dbReference>
<name>A0A2A2TN65_9CYAN</name>
<evidence type="ECO:0000313" key="2">
    <source>
        <dbReference type="Proteomes" id="UP000218238"/>
    </source>
</evidence>
<sequence>MKVKELIEALQQCHPDADVEFCLNLEIDCGEVIAVEHEIEWLLDRGKINPVGRVFIHNNRNEFKHDKPLLNGNLFKT</sequence>
<gene>
    <name evidence="1" type="ORF">CK510_05300</name>
</gene>
<organism evidence="1 2">
    <name type="scientific">Brunnivagina elsteri CCALA 953</name>
    <dbReference type="NCBI Taxonomy" id="987040"/>
    <lineage>
        <taxon>Bacteria</taxon>
        <taxon>Bacillati</taxon>
        <taxon>Cyanobacteriota</taxon>
        <taxon>Cyanophyceae</taxon>
        <taxon>Nostocales</taxon>
        <taxon>Calotrichaceae</taxon>
        <taxon>Brunnivagina</taxon>
    </lineage>
</organism>
<comment type="caution">
    <text evidence="1">The sequence shown here is derived from an EMBL/GenBank/DDBJ whole genome shotgun (WGS) entry which is preliminary data.</text>
</comment>
<dbReference type="RefSeq" id="WP_095720693.1">
    <property type="nucleotide sequence ID" value="NZ_NTFS01000035.1"/>
</dbReference>
<dbReference type="OrthoDB" id="9915528at2"/>
<protein>
    <submittedName>
        <fullName evidence="1">Uncharacterized protein</fullName>
    </submittedName>
</protein>
<dbReference type="AlphaFoldDB" id="A0A2A2TN65"/>
<accession>A0A2A2TN65</accession>
<reference evidence="1 2" key="1">
    <citation type="submission" date="2017-08" db="EMBL/GenBank/DDBJ databases">
        <title>Draft genome sequence of filamentous cyanobacterium Calothrix elsteri CCALA 953.</title>
        <authorList>
            <person name="Gagunashvili A.N."/>
            <person name="Elster J."/>
            <person name="Andresson O.S."/>
        </authorList>
    </citation>
    <scope>NUCLEOTIDE SEQUENCE [LARGE SCALE GENOMIC DNA]</scope>
    <source>
        <strain evidence="1 2">CCALA 953</strain>
    </source>
</reference>
<dbReference type="Proteomes" id="UP000218238">
    <property type="component" value="Unassembled WGS sequence"/>
</dbReference>
<keyword evidence="2" id="KW-1185">Reference proteome</keyword>
<evidence type="ECO:0000313" key="1">
    <source>
        <dbReference type="EMBL" id="PAX59794.1"/>
    </source>
</evidence>
<proteinExistence type="predicted"/>